<reference evidence="2" key="2">
    <citation type="submission" date="2020-09" db="EMBL/GenBank/DDBJ databases">
        <authorList>
            <person name="Sun Q."/>
            <person name="Ohkuma M."/>
        </authorList>
    </citation>
    <scope>NUCLEOTIDE SEQUENCE</scope>
    <source>
        <strain evidence="2">JCM 10088</strain>
    </source>
</reference>
<dbReference type="OrthoDB" id="25811at2157"/>
<evidence type="ECO:0000313" key="2">
    <source>
        <dbReference type="EMBL" id="GGP20960.1"/>
    </source>
</evidence>
<comment type="caution">
    <text evidence="2">The sequence shown here is derived from an EMBL/GenBank/DDBJ whole genome shotgun (WGS) entry which is preliminary data.</text>
</comment>
<keyword evidence="1" id="KW-0413">Isomerase</keyword>
<dbReference type="EMBL" id="BMNL01000002">
    <property type="protein sequence ID" value="GGP20960.1"/>
    <property type="molecule type" value="Genomic_DNA"/>
</dbReference>
<dbReference type="PANTHER" id="PTHR39193">
    <property type="entry name" value="5-DEOXY-GLUCURONATE ISOMERASE"/>
    <property type="match status" value="1"/>
</dbReference>
<dbReference type="InterPro" id="IPR024203">
    <property type="entry name" value="Deoxy-glucuronate_isom_IolB"/>
</dbReference>
<dbReference type="Gene3D" id="2.60.120.10">
    <property type="entry name" value="Jelly Rolls"/>
    <property type="match status" value="1"/>
</dbReference>
<dbReference type="Proteomes" id="UP000610960">
    <property type="component" value="Unassembled WGS sequence"/>
</dbReference>
<dbReference type="InterPro" id="IPR011051">
    <property type="entry name" value="RmlC_Cupin_sf"/>
</dbReference>
<dbReference type="InterPro" id="IPR021120">
    <property type="entry name" value="KduI/IolB_isomerase"/>
</dbReference>
<dbReference type="GO" id="GO:0019310">
    <property type="term" value="P:inositol catabolic process"/>
    <property type="evidence" value="ECO:0007669"/>
    <property type="project" value="InterPro"/>
</dbReference>
<sequence length="220" mass="24606">MQSISTNREVTVHMKAEGNERLIFPLKGSVKAKDVVLNELDMLYVPRNHELGLDVSPGSVVYIASAAASADKEMFVRRFSEGKRLTVGFPPYKRDVITMIGEEDPVCSFLAGYDEGEPGNWTSYPPHRHDGKPEAYIFYGMGNSFGVQLILTEEDEQAYVVHDYDVVLIPRGYHPNVGTTLNGIKYAWVIAVPPSMKRDLSVMIQPEFKNVPMGQSHLKT</sequence>
<accession>A0A830GVH7</accession>
<organism evidence="2 3">
    <name type="scientific">Thermocladium modestius</name>
    <dbReference type="NCBI Taxonomy" id="62609"/>
    <lineage>
        <taxon>Archaea</taxon>
        <taxon>Thermoproteota</taxon>
        <taxon>Thermoprotei</taxon>
        <taxon>Thermoproteales</taxon>
        <taxon>Thermoproteaceae</taxon>
        <taxon>Thermocladium</taxon>
    </lineage>
</organism>
<dbReference type="PANTHER" id="PTHR39193:SF1">
    <property type="entry name" value="5-DEOXY-GLUCURONATE ISOMERASE"/>
    <property type="match status" value="1"/>
</dbReference>
<gene>
    <name evidence="2" type="ORF">GCM10007981_11140</name>
</gene>
<proteinExistence type="predicted"/>
<dbReference type="SUPFAM" id="SSF51182">
    <property type="entry name" value="RmlC-like cupins"/>
    <property type="match status" value="1"/>
</dbReference>
<protein>
    <recommendedName>
        <fullName evidence="4">5-deoxy-glucuronate isomerase</fullName>
    </recommendedName>
</protein>
<name>A0A830GVH7_9CREN</name>
<reference evidence="2" key="1">
    <citation type="journal article" date="2014" name="Int. J. Syst. Evol. Microbiol.">
        <title>Complete genome sequence of Corynebacterium casei LMG S-19264T (=DSM 44701T), isolated from a smear-ripened cheese.</title>
        <authorList>
            <consortium name="US DOE Joint Genome Institute (JGI-PGF)"/>
            <person name="Walter F."/>
            <person name="Albersmeier A."/>
            <person name="Kalinowski J."/>
            <person name="Ruckert C."/>
        </authorList>
    </citation>
    <scope>NUCLEOTIDE SEQUENCE</scope>
    <source>
        <strain evidence="2">JCM 10088</strain>
    </source>
</reference>
<dbReference type="RefSeq" id="WP_188596419.1">
    <property type="nucleotide sequence ID" value="NZ_BMNL01000002.1"/>
</dbReference>
<keyword evidence="3" id="KW-1185">Reference proteome</keyword>
<evidence type="ECO:0000313" key="3">
    <source>
        <dbReference type="Proteomes" id="UP000610960"/>
    </source>
</evidence>
<dbReference type="InterPro" id="IPR014710">
    <property type="entry name" value="RmlC-like_jellyroll"/>
</dbReference>
<dbReference type="GO" id="GO:0008880">
    <property type="term" value="F:glucuronate isomerase activity"/>
    <property type="evidence" value="ECO:0007669"/>
    <property type="project" value="InterPro"/>
</dbReference>
<evidence type="ECO:0000256" key="1">
    <source>
        <dbReference type="ARBA" id="ARBA00023235"/>
    </source>
</evidence>
<evidence type="ECO:0008006" key="4">
    <source>
        <dbReference type="Google" id="ProtNLM"/>
    </source>
</evidence>
<dbReference type="AlphaFoldDB" id="A0A830GVH7"/>
<dbReference type="Pfam" id="PF04962">
    <property type="entry name" value="KduI"/>
    <property type="match status" value="1"/>
</dbReference>